<dbReference type="EMBL" id="PVSR01000034">
    <property type="protein sequence ID" value="PRW62353.1"/>
    <property type="molecule type" value="Genomic_DNA"/>
</dbReference>
<protein>
    <submittedName>
        <fullName evidence="2">Uncharacterized protein</fullName>
    </submittedName>
</protein>
<evidence type="ECO:0000313" key="3">
    <source>
        <dbReference type="Proteomes" id="UP000239352"/>
    </source>
</evidence>
<gene>
    <name evidence="2" type="ORF">CEP50_15850</name>
</gene>
<dbReference type="AlphaFoldDB" id="A0A2T0GTJ5"/>
<reference evidence="2 3" key="1">
    <citation type="submission" date="2018-03" db="EMBL/GenBank/DDBJ databases">
        <title>Actinopolyspora mortivallis from Sahara, screening for active biomolecules.</title>
        <authorList>
            <person name="Selama O."/>
            <person name="Wellington E.M.H."/>
            <person name="Hacene H."/>
        </authorList>
    </citation>
    <scope>NUCLEOTIDE SEQUENCE [LARGE SCALE GENOMIC DNA]</scope>
    <source>
        <strain evidence="2 3">M5A</strain>
    </source>
</reference>
<dbReference type="Proteomes" id="UP000239352">
    <property type="component" value="Unassembled WGS sequence"/>
</dbReference>
<sequence length="83" mass="8961">MSEHTTDEELNPIFAELTREMPDPTESDLTVSPPPEFAELLVNEALSGRHRESEDDTVTAISGAAEGQDSAGAGRHSHAESER</sequence>
<proteinExistence type="predicted"/>
<comment type="caution">
    <text evidence="2">The sequence shown here is derived from an EMBL/GenBank/DDBJ whole genome shotgun (WGS) entry which is preliminary data.</text>
</comment>
<keyword evidence="3" id="KW-1185">Reference proteome</keyword>
<dbReference type="InParanoid" id="A0A2T0GTJ5"/>
<accession>A0A2T0GTJ5</accession>
<name>A0A2T0GTJ5_ACTMO</name>
<organism evidence="2 3">
    <name type="scientific">Actinopolyspora mortivallis</name>
    <dbReference type="NCBI Taxonomy" id="33906"/>
    <lineage>
        <taxon>Bacteria</taxon>
        <taxon>Bacillati</taxon>
        <taxon>Actinomycetota</taxon>
        <taxon>Actinomycetes</taxon>
        <taxon>Actinopolysporales</taxon>
        <taxon>Actinopolysporaceae</taxon>
        <taxon>Actinopolyspora</taxon>
    </lineage>
</organism>
<evidence type="ECO:0000256" key="1">
    <source>
        <dbReference type="SAM" id="MobiDB-lite"/>
    </source>
</evidence>
<evidence type="ECO:0000313" key="2">
    <source>
        <dbReference type="EMBL" id="PRW62353.1"/>
    </source>
</evidence>
<feature type="region of interest" description="Disordered" evidence="1">
    <location>
        <begin position="45"/>
        <end position="83"/>
    </location>
</feature>
<dbReference type="RefSeq" id="WP_106114726.1">
    <property type="nucleotide sequence ID" value="NZ_PVSR01000034.1"/>
</dbReference>